<keyword evidence="2" id="KW-0732">Signal</keyword>
<dbReference type="GO" id="GO:0009100">
    <property type="term" value="P:glycoprotein metabolic process"/>
    <property type="evidence" value="ECO:0007669"/>
    <property type="project" value="UniProtKB-ARBA"/>
</dbReference>
<feature type="non-terminal residue" evidence="4">
    <location>
        <position position="985"/>
    </location>
</feature>
<evidence type="ECO:0000259" key="3">
    <source>
        <dbReference type="Pfam" id="PF04991"/>
    </source>
</evidence>
<evidence type="ECO:0000313" key="5">
    <source>
        <dbReference type="Proteomes" id="UP000574390"/>
    </source>
</evidence>
<dbReference type="Pfam" id="PF04991">
    <property type="entry name" value="LicD"/>
    <property type="match status" value="1"/>
</dbReference>
<sequence length="985" mass="109421">NASTTDLPTILTRLFIIFVAACHRAVSDATDRSPYDLILKAMLLIRMLFMAESMTGRENSERLLTLEALKGCWDMYIDRPVENIEGSILALRELLSTFILILPIVLERHLTLFATVFLPRTTALLHETFCFRSGVLARDILKIAAERDADVVKKALTEHPQWTGGLASREELILARLDDLNSILLRIHMWEPPADGRLSRFVQYHHALDAKTSVEMIDPGELVNRYGKRELGDVLGSRRDEVSAASGDNLVALRWSVACCVVDSDDDAGHELIHEHYLLEEMLISLIQCIVKTVGGGKCAIVIAAVKFIRQLASGVAKERAEKRSLYSVLASSDPPRLVSINAQHTVQPEGGKWEDDFAAAFFEFTNSEAEAFLNTDARREAQSTKSLDNMPITSWDRADAVEKALMEYRTALVEDGNWQHPQQEPAIEEGERALIPDGIHRQKTPSMYQPSKSKQEKQEPRTLADLLGNQSKNEGLCVVAEKLRTKHGSISSEVDTSARYQLEKQSPQEKQEYLRLLAQRLISQQEERLRAAVSLSTGRKGLEQFIARKHGPMGDPATELYQRLIEIVGIVLLYPRGANIFKDLCGYQTDAPRHGGVASFIFSMPPTLPHCLLILGVLLPCEAANGGPSTEGPSTGPLPKHPFIRVFAEELVATAPSENLFLCPMNVTDGVDLSSWPSEELTIDGTLCMDYDELMEVDKRGDFLKCLTEVTNATTHALDMLGIDASIIDGTLLGWQRHDKGHIPWDVDADLTIMQSHCRRAFNEHATQQHKNMAALLKAHLPTDSYYRVAGIIYGDGSELDPDEWTGCENREFRIIHDYKDVSCHADVFQTLQSDEPGGEDCASCPGYDEGLVTACRDVDDTCGLYDDYVPMRWDKQDGGDVKIPHRVDVALKSYFGSLPWSLLNLREVPMNYEFDGSLLVVGRSMMVNDTAGEPSSPSSLRGSHGVVSEVELSRGTPEASAPTIEEDSSAEKIVAVNWPLSRE</sequence>
<reference evidence="4 5" key="1">
    <citation type="submission" date="2020-04" db="EMBL/GenBank/DDBJ databases">
        <title>Perkinsus olseni comparative genomics.</title>
        <authorList>
            <person name="Bogema D.R."/>
        </authorList>
    </citation>
    <scope>NUCLEOTIDE SEQUENCE [LARGE SCALE GENOMIC DNA]</scope>
    <source>
        <strain evidence="4">ATCC PRA-205</strain>
    </source>
</reference>
<feature type="region of interest" description="Disordered" evidence="1">
    <location>
        <begin position="932"/>
        <end position="970"/>
    </location>
</feature>
<dbReference type="AlphaFoldDB" id="A0A7J6QC11"/>
<proteinExistence type="predicted"/>
<protein>
    <recommendedName>
        <fullName evidence="3">LicD/FKTN/FKRP nucleotidyltransferase domain-containing protein</fullName>
    </recommendedName>
</protein>
<name>A0A7J6QC11_PEROL</name>
<feature type="non-terminal residue" evidence="4">
    <location>
        <position position="1"/>
    </location>
</feature>
<comment type="caution">
    <text evidence="4">The sequence shown here is derived from an EMBL/GenBank/DDBJ whole genome shotgun (WGS) entry which is preliminary data.</text>
</comment>
<dbReference type="InterPro" id="IPR052942">
    <property type="entry name" value="LPS_cholinephosphotransferase"/>
</dbReference>
<feature type="signal peptide" evidence="2">
    <location>
        <begin position="1"/>
        <end position="29"/>
    </location>
</feature>
<feature type="region of interest" description="Disordered" evidence="1">
    <location>
        <begin position="442"/>
        <end position="461"/>
    </location>
</feature>
<evidence type="ECO:0000256" key="1">
    <source>
        <dbReference type="SAM" id="MobiDB-lite"/>
    </source>
</evidence>
<accession>A0A7J6QC11</accession>
<feature type="chain" id="PRO_5029707573" description="LicD/FKTN/FKRP nucleotidyltransferase domain-containing protein" evidence="2">
    <location>
        <begin position="30"/>
        <end position="985"/>
    </location>
</feature>
<dbReference type="PANTHER" id="PTHR43404">
    <property type="entry name" value="LIPOPOLYSACCHARIDE CHOLINEPHOSPHOTRANSFERASE LICD"/>
    <property type="match status" value="1"/>
</dbReference>
<gene>
    <name evidence="4" type="ORF">FOZ62_023284</name>
</gene>
<dbReference type="PANTHER" id="PTHR43404:SF1">
    <property type="entry name" value="MNN4P"/>
    <property type="match status" value="1"/>
</dbReference>
<organism evidence="4 5">
    <name type="scientific">Perkinsus olseni</name>
    <name type="common">Perkinsus atlanticus</name>
    <dbReference type="NCBI Taxonomy" id="32597"/>
    <lineage>
        <taxon>Eukaryota</taxon>
        <taxon>Sar</taxon>
        <taxon>Alveolata</taxon>
        <taxon>Perkinsozoa</taxon>
        <taxon>Perkinsea</taxon>
        <taxon>Perkinsida</taxon>
        <taxon>Perkinsidae</taxon>
        <taxon>Perkinsus</taxon>
    </lineage>
</organism>
<dbReference type="EMBL" id="JABANM010030725">
    <property type="protein sequence ID" value="KAF4705772.1"/>
    <property type="molecule type" value="Genomic_DNA"/>
</dbReference>
<evidence type="ECO:0000313" key="4">
    <source>
        <dbReference type="EMBL" id="KAF4705772.1"/>
    </source>
</evidence>
<dbReference type="Proteomes" id="UP000574390">
    <property type="component" value="Unassembled WGS sequence"/>
</dbReference>
<dbReference type="InterPro" id="IPR007074">
    <property type="entry name" value="LicD/FKTN/FKRP_NTP_transf"/>
</dbReference>
<feature type="domain" description="LicD/FKTN/FKRP nucleotidyltransferase" evidence="3">
    <location>
        <begin position="723"/>
        <end position="769"/>
    </location>
</feature>
<evidence type="ECO:0000256" key="2">
    <source>
        <dbReference type="SAM" id="SignalP"/>
    </source>
</evidence>